<keyword evidence="1" id="KW-1133">Transmembrane helix</keyword>
<protein>
    <submittedName>
        <fullName evidence="2">Uncharacterized protein</fullName>
    </submittedName>
</protein>
<feature type="non-terminal residue" evidence="2">
    <location>
        <position position="1"/>
    </location>
</feature>
<evidence type="ECO:0000313" key="2">
    <source>
        <dbReference type="EMBL" id="AHF25369.1"/>
    </source>
</evidence>
<evidence type="ECO:0000256" key="1">
    <source>
        <dbReference type="SAM" id="Phobius"/>
    </source>
</evidence>
<keyword evidence="1" id="KW-0812">Transmembrane</keyword>
<organism evidence="2">
    <name type="scientific">uncultured bacterium Contig1625</name>
    <dbReference type="NCBI Taxonomy" id="1393476"/>
    <lineage>
        <taxon>Bacteria</taxon>
        <taxon>environmental samples</taxon>
    </lineage>
</organism>
<sequence>ADNATMQWVYVISTIVVAVVYCAHLGKQDTAPNHQVR</sequence>
<name>W0FPH7_9BACT</name>
<reference evidence="2" key="1">
    <citation type="journal article" date="2013" name="PLoS ONE">
        <title>Metagenomic insights into the carbohydrate-active enzymes carried by the microorganisms adhering to solid digesta in the rumen of cows.</title>
        <authorList>
            <person name="Wang L."/>
            <person name="Hatem A."/>
            <person name="Catalyurek U.V."/>
            <person name="Morrison M."/>
            <person name="Yu Z."/>
        </authorList>
    </citation>
    <scope>NUCLEOTIDE SEQUENCE</scope>
</reference>
<proteinExistence type="predicted"/>
<feature type="transmembrane region" description="Helical" evidence="1">
    <location>
        <begin position="6"/>
        <end position="25"/>
    </location>
</feature>
<dbReference type="EMBL" id="KC246832">
    <property type="protein sequence ID" value="AHF25369.1"/>
    <property type="molecule type" value="Genomic_DNA"/>
</dbReference>
<dbReference type="AlphaFoldDB" id="W0FPH7"/>
<accession>W0FPH7</accession>
<keyword evidence="1" id="KW-0472">Membrane</keyword>